<dbReference type="PANTHER" id="PTHR33490">
    <property type="entry name" value="BLR5614 PROTEIN-RELATED"/>
    <property type="match status" value="1"/>
</dbReference>
<gene>
    <name evidence="3" type="ordered locus">Tpen_1168</name>
</gene>
<feature type="transmembrane region" description="Helical" evidence="1">
    <location>
        <begin position="611"/>
        <end position="630"/>
    </location>
</feature>
<accession>A1RZD6</accession>
<dbReference type="Gene3D" id="3.10.620.30">
    <property type="match status" value="1"/>
</dbReference>
<keyword evidence="4" id="KW-1185">Reference proteome</keyword>
<dbReference type="SMART" id="SM00460">
    <property type="entry name" value="TGc"/>
    <property type="match status" value="1"/>
</dbReference>
<feature type="domain" description="Transglutaminase-like" evidence="2">
    <location>
        <begin position="317"/>
        <end position="381"/>
    </location>
</feature>
<keyword evidence="1" id="KW-0472">Membrane</keyword>
<evidence type="ECO:0000313" key="3">
    <source>
        <dbReference type="EMBL" id="ABL78566.1"/>
    </source>
</evidence>
<keyword evidence="1" id="KW-1133">Transmembrane helix</keyword>
<dbReference type="RefSeq" id="WP_011752831.1">
    <property type="nucleotide sequence ID" value="NC_008698.1"/>
</dbReference>
<sequence>MARRLSAVVLLLLVVFSVAESSGSPGVEVTGLTVKVGTLVGGVFVERPNRTVNAGEKVAVKVVVEVRGDAGTRYEGSLKLSVANPLGVVVGEDSRNWSSTLRGAGEEWEFTFVYEFPPSALRGYYNVDVSVKVLNSVSRGRVSFFYRGLVDRRNVVNVTYVLVLEGTGEVGELRVALPQADSMTFAAGPVVSPRPSRVEKDELGNVYAVYEKVAEGAFRKEFKVSFVGVQEVSLVSADAPIDSLRSLPPGLEEFLRPSPYIESDSPEIVEVARRLSSGVSTVRQLASRIADYVSSTLRYNDALRSIRDSWSLGALWALHAKQGMCLQFARLYVAIARAAGLPARVVEGLVVTPPGGSSSYLHAYAEFYLPGYGWVPVEPQLPGRYVGLVPPVPGYVPLVKGLGEERAGSRDSVSTQFTYSYRLYPYEGLSGSVKLSVKYPRELLYGDLIKVNVSVEPRDAVSEVAVTAPNGSRYEYRLVGPGSVVLAASDAGNWTVEVFSMRQGYLPAYTVAVVPVRPRPIKLSVEVEGLPLLGRPAFIVRVSPPVPGITVAVNSSNCLYYEARTLETNSSGVAVYEPPVLLCPATIEFRARGRGYTEAVEVYQYDYSRLVPLYALILLVAVLLVAVRAIRKKH</sequence>
<reference evidence="4" key="1">
    <citation type="journal article" date="2008" name="J. Bacteriol.">
        <title>Genome sequence of Thermofilum pendens reveals an exceptional loss of biosynthetic pathways without genome reduction.</title>
        <authorList>
            <person name="Anderson I."/>
            <person name="Rodriguez J."/>
            <person name="Susanti D."/>
            <person name="Porat I."/>
            <person name="Reich C."/>
            <person name="Ulrich L.E."/>
            <person name="Elkins J.G."/>
            <person name="Mavromatis K."/>
            <person name="Lykidis A."/>
            <person name="Kim E."/>
            <person name="Thompson L.S."/>
            <person name="Nolan M."/>
            <person name="Land M."/>
            <person name="Copeland A."/>
            <person name="Lapidus A."/>
            <person name="Lucas S."/>
            <person name="Detter C."/>
            <person name="Zhulin I.B."/>
            <person name="Olsen G.J."/>
            <person name="Whitman W."/>
            <person name="Mukhopadhyay B."/>
            <person name="Bristow J."/>
            <person name="Kyrpides N."/>
        </authorList>
    </citation>
    <scope>NUCLEOTIDE SEQUENCE [LARGE SCALE GENOMIC DNA]</scope>
    <source>
        <strain evidence="4">DSM 2475 / Hrk 5</strain>
    </source>
</reference>
<keyword evidence="1" id="KW-0812">Transmembrane</keyword>
<dbReference type="EMBL" id="CP000505">
    <property type="protein sequence ID" value="ABL78566.1"/>
    <property type="molecule type" value="Genomic_DNA"/>
</dbReference>
<dbReference type="GeneID" id="4601182"/>
<dbReference type="PANTHER" id="PTHR33490:SF3">
    <property type="entry name" value="CONSERVED INTEGRAL MEMBRANE PROTEIN"/>
    <property type="match status" value="1"/>
</dbReference>
<dbReference type="KEGG" id="tpe:Tpen_1168"/>
<dbReference type="eggNOG" id="arCOG02165">
    <property type="taxonomic scope" value="Archaea"/>
</dbReference>
<dbReference type="STRING" id="368408.Tpen_1168"/>
<evidence type="ECO:0000256" key="1">
    <source>
        <dbReference type="SAM" id="Phobius"/>
    </source>
</evidence>
<evidence type="ECO:0000259" key="2">
    <source>
        <dbReference type="SMART" id="SM00460"/>
    </source>
</evidence>
<evidence type="ECO:0000313" key="4">
    <source>
        <dbReference type="Proteomes" id="UP000000641"/>
    </source>
</evidence>
<dbReference type="Pfam" id="PF01841">
    <property type="entry name" value="Transglut_core"/>
    <property type="match status" value="1"/>
</dbReference>
<dbReference type="OrthoDB" id="18481at2157"/>
<protein>
    <submittedName>
        <fullName evidence="3">Transglutaminase domain protein</fullName>
    </submittedName>
</protein>
<organism evidence="3 4">
    <name type="scientific">Thermofilum pendens (strain DSM 2475 / Hrk 5)</name>
    <dbReference type="NCBI Taxonomy" id="368408"/>
    <lineage>
        <taxon>Archaea</taxon>
        <taxon>Thermoproteota</taxon>
        <taxon>Thermoprotei</taxon>
        <taxon>Thermofilales</taxon>
        <taxon>Thermofilaceae</taxon>
        <taxon>Thermofilum</taxon>
    </lineage>
</organism>
<dbReference type="Proteomes" id="UP000000641">
    <property type="component" value="Chromosome"/>
</dbReference>
<dbReference type="EnsemblBacteria" id="ABL78566">
    <property type="protein sequence ID" value="ABL78566"/>
    <property type="gene ID" value="Tpen_1168"/>
</dbReference>
<dbReference type="InterPro" id="IPR002931">
    <property type="entry name" value="Transglutaminase-like"/>
</dbReference>
<dbReference type="AlphaFoldDB" id="A1RZD6"/>
<dbReference type="HOGENOM" id="CLU_431268_0_0_2"/>
<proteinExistence type="predicted"/>
<dbReference type="SUPFAM" id="SSF54001">
    <property type="entry name" value="Cysteine proteinases"/>
    <property type="match status" value="1"/>
</dbReference>
<dbReference type="InterPro" id="IPR038765">
    <property type="entry name" value="Papain-like_cys_pep_sf"/>
</dbReference>
<name>A1RZD6_THEPD</name>